<dbReference type="Gene3D" id="3.55.50.30">
    <property type="match status" value="1"/>
</dbReference>
<feature type="domain" description="FecR protein" evidence="2">
    <location>
        <begin position="175"/>
        <end position="269"/>
    </location>
</feature>
<proteinExistence type="predicted"/>
<feature type="transmembrane region" description="Helical" evidence="1">
    <location>
        <begin position="83"/>
        <end position="101"/>
    </location>
</feature>
<dbReference type="PIRSF" id="PIRSF018266">
    <property type="entry name" value="FecR"/>
    <property type="match status" value="1"/>
</dbReference>
<dbReference type="InterPro" id="IPR006860">
    <property type="entry name" value="FecR"/>
</dbReference>
<keyword evidence="1" id="KW-1133">Transmembrane helix</keyword>
<dbReference type="Pfam" id="PF04773">
    <property type="entry name" value="FecR"/>
    <property type="match status" value="1"/>
</dbReference>
<dbReference type="Gene3D" id="2.60.120.1440">
    <property type="match status" value="1"/>
</dbReference>
<keyword evidence="5" id="KW-1185">Reference proteome</keyword>
<dbReference type="Pfam" id="PF16344">
    <property type="entry name" value="FecR_C"/>
    <property type="match status" value="1"/>
</dbReference>
<organism evidence="4 5">
    <name type="scientific">Pseudobacter ginsenosidimutans</name>
    <dbReference type="NCBI Taxonomy" id="661488"/>
    <lineage>
        <taxon>Bacteria</taxon>
        <taxon>Pseudomonadati</taxon>
        <taxon>Bacteroidota</taxon>
        <taxon>Chitinophagia</taxon>
        <taxon>Chitinophagales</taxon>
        <taxon>Chitinophagaceae</taxon>
        <taxon>Pseudobacter</taxon>
    </lineage>
</organism>
<evidence type="ECO:0000313" key="5">
    <source>
        <dbReference type="Proteomes" id="UP000293874"/>
    </source>
</evidence>
<dbReference type="InterPro" id="IPR012373">
    <property type="entry name" value="Ferrdict_sens_TM"/>
</dbReference>
<dbReference type="EMBL" id="SGXA01000001">
    <property type="protein sequence ID" value="RZS74632.1"/>
    <property type="molecule type" value="Genomic_DNA"/>
</dbReference>
<reference evidence="4 5" key="1">
    <citation type="submission" date="2019-02" db="EMBL/GenBank/DDBJ databases">
        <title>Genomic Encyclopedia of Type Strains, Phase IV (KMG-IV): sequencing the most valuable type-strain genomes for metagenomic binning, comparative biology and taxonomic classification.</title>
        <authorList>
            <person name="Goeker M."/>
        </authorList>
    </citation>
    <scope>NUCLEOTIDE SEQUENCE [LARGE SCALE GENOMIC DNA]</scope>
    <source>
        <strain evidence="4 5">DSM 18116</strain>
    </source>
</reference>
<dbReference type="FunFam" id="2.60.120.1440:FF:000001">
    <property type="entry name" value="Putative anti-sigma factor"/>
    <property type="match status" value="1"/>
</dbReference>
<evidence type="ECO:0000313" key="4">
    <source>
        <dbReference type="EMBL" id="RZS74632.1"/>
    </source>
</evidence>
<dbReference type="Proteomes" id="UP000293874">
    <property type="component" value="Unassembled WGS sequence"/>
</dbReference>
<dbReference type="PANTHER" id="PTHR30273:SF2">
    <property type="entry name" value="PROTEIN FECR"/>
    <property type="match status" value="1"/>
</dbReference>
<evidence type="ECO:0000259" key="3">
    <source>
        <dbReference type="Pfam" id="PF16344"/>
    </source>
</evidence>
<evidence type="ECO:0000256" key="1">
    <source>
        <dbReference type="SAM" id="Phobius"/>
    </source>
</evidence>
<name>A0A4Q7N0F2_9BACT</name>
<keyword evidence="1" id="KW-0812">Transmembrane</keyword>
<dbReference type="AlphaFoldDB" id="A0A4Q7N0F2"/>
<dbReference type="InterPro" id="IPR032508">
    <property type="entry name" value="FecR_C"/>
</dbReference>
<evidence type="ECO:0000259" key="2">
    <source>
        <dbReference type="Pfam" id="PF04773"/>
    </source>
</evidence>
<dbReference type="GO" id="GO:0016989">
    <property type="term" value="F:sigma factor antagonist activity"/>
    <property type="evidence" value="ECO:0007669"/>
    <property type="project" value="TreeGrafter"/>
</dbReference>
<keyword evidence="1" id="KW-0472">Membrane</keyword>
<sequence>MHQQTGDLLRKYFNSTIAPEEEKELFRLLRSGTDNEDLEAIIAEAWQGYEPSEEMPDNIDAQIRRKLFPKAAPVHRVHFLRRWGWVAAVILVAGAGAWFFTSRQAESGTETVQQPVIIQPGGNKAMLTLADGSTIILDSASNGYLAEQGLTRIRKTANGQLAYESAKGKAAGFNTIATPRGGQYQITLPDSSRVWLNAMSSIRFPTAFDGKERNVEINGEAYFEIVKNSKQPFIVTTGNSTIQVLGTSFNVNAYKDEEGIRTTLISGSVSVAAGNQKVILKEGQQSEVDRAGNIKIAEQVDMEAELAWKNGYFYFKGQDIEKIMRHISRWYDADIIMLAKPENKFNSKISRDVPIKELLEVFELTGKVKFIIEGKKVTITK</sequence>
<feature type="domain" description="Protein FecR C-terminal" evidence="3">
    <location>
        <begin position="312"/>
        <end position="379"/>
    </location>
</feature>
<dbReference type="OrthoDB" id="629393at2"/>
<dbReference type="PANTHER" id="PTHR30273">
    <property type="entry name" value="PERIPLASMIC SIGNAL SENSOR AND SIGMA FACTOR ACTIVATOR FECR-RELATED"/>
    <property type="match status" value="1"/>
</dbReference>
<gene>
    <name evidence="4" type="ORF">EV199_0481</name>
</gene>
<accession>A0A4Q7N0F2</accession>
<dbReference type="RefSeq" id="WP_130539082.1">
    <property type="nucleotide sequence ID" value="NZ_CP042431.1"/>
</dbReference>
<protein>
    <submittedName>
        <fullName evidence="4">FecR family protein</fullName>
    </submittedName>
</protein>
<comment type="caution">
    <text evidence="4">The sequence shown here is derived from an EMBL/GenBank/DDBJ whole genome shotgun (WGS) entry which is preliminary data.</text>
</comment>